<dbReference type="OrthoDB" id="9811174at2"/>
<dbReference type="InterPro" id="IPR000551">
    <property type="entry name" value="MerR-type_HTH_dom"/>
</dbReference>
<accession>A0A0U5B576</accession>
<dbReference type="PRINTS" id="PR00040">
    <property type="entry name" value="HTHMERR"/>
</dbReference>
<dbReference type="CDD" id="cd01109">
    <property type="entry name" value="HTH_YyaN"/>
    <property type="match status" value="1"/>
</dbReference>
<dbReference type="InterPro" id="IPR009061">
    <property type="entry name" value="DNA-bd_dom_put_sf"/>
</dbReference>
<dbReference type="KEGG" id="asoc:CB4_01007"/>
<dbReference type="GO" id="GO:0003677">
    <property type="term" value="F:DNA binding"/>
    <property type="evidence" value="ECO:0007669"/>
    <property type="project" value="InterPro"/>
</dbReference>
<dbReference type="PANTHER" id="PTHR30204">
    <property type="entry name" value="REDOX-CYCLING DRUG-SENSING TRANSCRIPTIONAL ACTIVATOR SOXR"/>
    <property type="match status" value="1"/>
</dbReference>
<gene>
    <name evidence="1" type="primary">adhR_1</name>
    <name evidence="1" type="ORF">CB4_01007</name>
</gene>
<dbReference type="EMBL" id="AP017312">
    <property type="protein sequence ID" value="BAU26838.1"/>
    <property type="molecule type" value="Genomic_DNA"/>
</dbReference>
<evidence type="ECO:0000313" key="1">
    <source>
        <dbReference type="EMBL" id="BAU26838.1"/>
    </source>
</evidence>
<keyword evidence="2" id="KW-1185">Reference proteome</keyword>
<reference evidence="1 2" key="1">
    <citation type="submission" date="2015-12" db="EMBL/GenBank/DDBJ databases">
        <title>Genome sequence of Aneurinibacillus soli.</title>
        <authorList>
            <person name="Lee J.S."/>
            <person name="Lee K.C."/>
            <person name="Kim K.K."/>
            <person name="Lee B.W."/>
        </authorList>
    </citation>
    <scope>NUCLEOTIDE SEQUENCE [LARGE SCALE GENOMIC DNA]</scope>
    <source>
        <strain evidence="1 2">CB4</strain>
    </source>
</reference>
<dbReference type="Proteomes" id="UP000217696">
    <property type="component" value="Chromosome"/>
</dbReference>
<dbReference type="InterPro" id="IPR047057">
    <property type="entry name" value="MerR_fam"/>
</dbReference>
<dbReference type="PROSITE" id="PS50937">
    <property type="entry name" value="HTH_MERR_2"/>
    <property type="match status" value="1"/>
</dbReference>
<evidence type="ECO:0000313" key="2">
    <source>
        <dbReference type="Proteomes" id="UP000217696"/>
    </source>
</evidence>
<protein>
    <submittedName>
        <fullName evidence="1">HTH-type transcriptional regulator AdhR</fullName>
    </submittedName>
</protein>
<dbReference type="Gene3D" id="1.10.1660.10">
    <property type="match status" value="1"/>
</dbReference>
<proteinExistence type="predicted"/>
<sequence>MYTIGQVAEQTGWSVHTLRYYERIGLVNSPVRKSGVRMYTESDIHFLQFLRSLKNTGMSLEDMMEFTEDGCIRNLLAEPEESLLPRITRRKDILSRHIAKMKEQVEELQTVIQFTEEKLSVYETMLPTKKEESK</sequence>
<dbReference type="SMART" id="SM00422">
    <property type="entry name" value="HTH_MERR"/>
    <property type="match status" value="1"/>
</dbReference>
<name>A0A0U5B576_9BACL</name>
<dbReference type="Pfam" id="PF13411">
    <property type="entry name" value="MerR_1"/>
    <property type="match status" value="1"/>
</dbReference>
<organism evidence="1 2">
    <name type="scientific">Aneurinibacillus soli</name>
    <dbReference type="NCBI Taxonomy" id="1500254"/>
    <lineage>
        <taxon>Bacteria</taxon>
        <taxon>Bacillati</taxon>
        <taxon>Bacillota</taxon>
        <taxon>Bacilli</taxon>
        <taxon>Bacillales</taxon>
        <taxon>Paenibacillaceae</taxon>
        <taxon>Aneurinibacillus group</taxon>
        <taxon>Aneurinibacillus</taxon>
    </lineage>
</organism>
<dbReference type="RefSeq" id="WP_096463839.1">
    <property type="nucleotide sequence ID" value="NZ_AP017312.1"/>
</dbReference>
<dbReference type="SUPFAM" id="SSF46955">
    <property type="entry name" value="Putative DNA-binding domain"/>
    <property type="match status" value="1"/>
</dbReference>
<dbReference type="PANTHER" id="PTHR30204:SF83">
    <property type="entry name" value="TRANSCRIPTIONAL REGULATOR, MERR FAMILY"/>
    <property type="match status" value="1"/>
</dbReference>
<dbReference type="AlphaFoldDB" id="A0A0U5B576"/>
<dbReference type="GO" id="GO:0003700">
    <property type="term" value="F:DNA-binding transcription factor activity"/>
    <property type="evidence" value="ECO:0007669"/>
    <property type="project" value="InterPro"/>
</dbReference>